<dbReference type="Proteomes" id="UP000294614">
    <property type="component" value="Unassembled WGS sequence"/>
</dbReference>
<comment type="cofactor">
    <cofactor evidence="2">
        <name>Mg(2+)</name>
        <dbReference type="ChEBI" id="CHEBI:18420"/>
    </cofactor>
</comment>
<evidence type="ECO:0000256" key="8">
    <source>
        <dbReference type="RuleBase" id="RU003476"/>
    </source>
</evidence>
<evidence type="ECO:0000256" key="6">
    <source>
        <dbReference type="ARBA" id="ARBA00032162"/>
    </source>
</evidence>
<comment type="caution">
    <text evidence="10">The sequence shown here is derived from an EMBL/GenBank/DDBJ whole genome shotgun (WGS) entry which is preliminary data.</text>
</comment>
<evidence type="ECO:0000256" key="3">
    <source>
        <dbReference type="ARBA" id="ARBA00007275"/>
    </source>
</evidence>
<evidence type="ECO:0000256" key="1">
    <source>
        <dbReference type="ARBA" id="ARBA00000847"/>
    </source>
</evidence>
<dbReference type="InterPro" id="IPR020476">
    <property type="entry name" value="Nudix_hydrolase"/>
</dbReference>
<feature type="domain" description="Nudix hydrolase" evidence="9">
    <location>
        <begin position="42"/>
        <end position="169"/>
    </location>
</feature>
<dbReference type="PRINTS" id="PR00502">
    <property type="entry name" value="NUDIXFAMILY"/>
</dbReference>
<dbReference type="GO" id="GO:0006753">
    <property type="term" value="P:nucleoside phosphate metabolic process"/>
    <property type="evidence" value="ECO:0007669"/>
    <property type="project" value="TreeGrafter"/>
</dbReference>
<dbReference type="OrthoDB" id="9806150at2"/>
<dbReference type="PANTHER" id="PTHR11839:SF18">
    <property type="entry name" value="NUDIX HYDROLASE DOMAIN-CONTAINING PROTEIN"/>
    <property type="match status" value="1"/>
</dbReference>
<dbReference type="PROSITE" id="PS51462">
    <property type="entry name" value="NUDIX"/>
    <property type="match status" value="1"/>
</dbReference>
<evidence type="ECO:0000256" key="4">
    <source>
        <dbReference type="ARBA" id="ARBA00016377"/>
    </source>
</evidence>
<dbReference type="EMBL" id="SMGG01000003">
    <property type="protein sequence ID" value="TCK62171.1"/>
    <property type="molecule type" value="Genomic_DNA"/>
</dbReference>
<dbReference type="SUPFAM" id="SSF55811">
    <property type="entry name" value="Nudix"/>
    <property type="match status" value="1"/>
</dbReference>
<dbReference type="GO" id="GO:0016462">
    <property type="term" value="F:pyrophosphatase activity"/>
    <property type="evidence" value="ECO:0007669"/>
    <property type="project" value="UniProtKB-ARBA"/>
</dbReference>
<reference evidence="10 11" key="1">
    <citation type="submission" date="2019-03" db="EMBL/GenBank/DDBJ databases">
        <title>Genomic Encyclopedia of Type Strains, Phase IV (KMG-IV): sequencing the most valuable type-strain genomes for metagenomic binning, comparative biology and taxonomic classification.</title>
        <authorList>
            <person name="Goeker M."/>
        </authorList>
    </citation>
    <scope>NUCLEOTIDE SEQUENCE [LARGE SCALE GENOMIC DNA]</scope>
    <source>
        <strain evidence="10 11">DSM 24984</strain>
    </source>
</reference>
<evidence type="ECO:0000259" key="9">
    <source>
        <dbReference type="PROSITE" id="PS51462"/>
    </source>
</evidence>
<dbReference type="InterPro" id="IPR020084">
    <property type="entry name" value="NUDIX_hydrolase_CS"/>
</dbReference>
<evidence type="ECO:0000313" key="11">
    <source>
        <dbReference type="Proteomes" id="UP000294614"/>
    </source>
</evidence>
<dbReference type="PANTHER" id="PTHR11839">
    <property type="entry name" value="UDP/ADP-SUGAR PYROPHOSPHATASE"/>
    <property type="match status" value="1"/>
</dbReference>
<dbReference type="RefSeq" id="WP_132872025.1">
    <property type="nucleotide sequence ID" value="NZ_JAJUHT010000018.1"/>
</dbReference>
<name>A0A4V2PSC2_9BACT</name>
<dbReference type="InterPro" id="IPR000086">
    <property type="entry name" value="NUDIX_hydrolase_dom"/>
</dbReference>
<dbReference type="GO" id="GO:0019693">
    <property type="term" value="P:ribose phosphate metabolic process"/>
    <property type="evidence" value="ECO:0007669"/>
    <property type="project" value="TreeGrafter"/>
</dbReference>
<dbReference type="AlphaFoldDB" id="A0A4V2PSC2"/>
<keyword evidence="5 8" id="KW-0378">Hydrolase</keyword>
<dbReference type="InterPro" id="IPR015797">
    <property type="entry name" value="NUDIX_hydrolase-like_dom_sf"/>
</dbReference>
<dbReference type="GO" id="GO:0005829">
    <property type="term" value="C:cytosol"/>
    <property type="evidence" value="ECO:0007669"/>
    <property type="project" value="TreeGrafter"/>
</dbReference>
<keyword evidence="11" id="KW-1185">Reference proteome</keyword>
<sequence>MQREWTLTGQREKFKDAVLKVEHRDYRFAKTSETGVFTVVSMKDWAVIIPVTKEGKFILVRQFRVATGEVTYEFPGGALENGENAQDGAARELKEETGFEGRMSFLAKMRPNPAFMDNFCYAYLAEDCEKVAELNLDPFEDIEPVEVTAEELRSMIAEGKIAHSIPLAAYGAYKALGY</sequence>
<evidence type="ECO:0000256" key="2">
    <source>
        <dbReference type="ARBA" id="ARBA00001946"/>
    </source>
</evidence>
<dbReference type="PROSITE" id="PS00893">
    <property type="entry name" value="NUDIX_BOX"/>
    <property type="match status" value="1"/>
</dbReference>
<dbReference type="CDD" id="cd03424">
    <property type="entry name" value="NUDIX_ADPRase_Nudt5_UGPPase_Nudt14"/>
    <property type="match status" value="1"/>
</dbReference>
<evidence type="ECO:0000256" key="5">
    <source>
        <dbReference type="ARBA" id="ARBA00022801"/>
    </source>
</evidence>
<protein>
    <recommendedName>
        <fullName evidence="4">GDP-mannose pyrophosphatase</fullName>
    </recommendedName>
    <alternativeName>
        <fullName evidence="6">GDP-mannose hydrolase</fullName>
    </alternativeName>
    <alternativeName>
        <fullName evidence="7">GDPMK</fullName>
    </alternativeName>
</protein>
<evidence type="ECO:0000256" key="7">
    <source>
        <dbReference type="ARBA" id="ARBA00032272"/>
    </source>
</evidence>
<proteinExistence type="inferred from homology"/>
<comment type="catalytic activity">
    <reaction evidence="1">
        <text>GDP-alpha-D-mannose + H2O = alpha-D-mannose 1-phosphate + GMP + 2 H(+)</text>
        <dbReference type="Rhea" id="RHEA:27978"/>
        <dbReference type="ChEBI" id="CHEBI:15377"/>
        <dbReference type="ChEBI" id="CHEBI:15378"/>
        <dbReference type="ChEBI" id="CHEBI:57527"/>
        <dbReference type="ChEBI" id="CHEBI:58115"/>
        <dbReference type="ChEBI" id="CHEBI:58409"/>
    </reaction>
</comment>
<organism evidence="10 11">
    <name type="scientific">Seleniivibrio woodruffii</name>
    <dbReference type="NCBI Taxonomy" id="1078050"/>
    <lineage>
        <taxon>Bacteria</taxon>
        <taxon>Pseudomonadati</taxon>
        <taxon>Deferribacterota</taxon>
        <taxon>Deferribacteres</taxon>
        <taxon>Deferribacterales</taxon>
        <taxon>Geovibrionaceae</taxon>
        <taxon>Seleniivibrio</taxon>
    </lineage>
</organism>
<gene>
    <name evidence="10" type="ORF">C8D98_0685</name>
</gene>
<comment type="similarity">
    <text evidence="3">Belongs to the Nudix hydrolase family. NudK subfamily.</text>
</comment>
<evidence type="ECO:0000313" key="10">
    <source>
        <dbReference type="EMBL" id="TCK62171.1"/>
    </source>
</evidence>
<dbReference type="Pfam" id="PF00293">
    <property type="entry name" value="NUDIX"/>
    <property type="match status" value="1"/>
</dbReference>
<dbReference type="Gene3D" id="3.90.79.10">
    <property type="entry name" value="Nucleoside Triphosphate Pyrophosphohydrolase"/>
    <property type="match status" value="1"/>
</dbReference>
<accession>A0A4V2PSC2</accession>